<accession>A0A1V6M0F2</accession>
<dbReference type="SUPFAM" id="SSF47413">
    <property type="entry name" value="lambda repressor-like DNA-binding domains"/>
    <property type="match status" value="1"/>
</dbReference>
<comment type="caution">
    <text evidence="1">The sequence shown here is derived from an EMBL/GenBank/DDBJ whole genome shotgun (WGS) entry which is preliminary data.</text>
</comment>
<name>A0A1V6M0F2_9BACT</name>
<dbReference type="InterPro" id="IPR010982">
    <property type="entry name" value="Lambda_DNA-bd_dom_sf"/>
</dbReference>
<protein>
    <submittedName>
        <fullName evidence="1">Fis family transcriptional regulator</fullName>
    </submittedName>
</protein>
<dbReference type="Gene3D" id="1.10.260.40">
    <property type="entry name" value="lambda repressor-like DNA-binding domains"/>
    <property type="match status" value="1"/>
</dbReference>
<dbReference type="RefSeq" id="WP_070066931.1">
    <property type="nucleotide sequence ID" value="NZ_MJUW02000071.1"/>
</dbReference>
<reference evidence="1 2" key="1">
    <citation type="journal article" date="2016" name="Genome Announc.">
        <title>Draft Genome Sequence of the Anaerobic Ammonium-Oxidizing Bacterium 'Candidatus Brocadia sp. 40'.</title>
        <authorList>
            <person name="Ali M."/>
            <person name="Haroon M.F."/>
            <person name="Narita Y."/>
            <person name="Zhang L."/>
            <person name="Rangel Shaw D."/>
            <person name="Okabe S."/>
            <person name="Saikaly P.E."/>
        </authorList>
    </citation>
    <scope>NUCLEOTIDE SEQUENCE [LARGE SCALE GENOMIC DNA]</scope>
    <source>
        <strain evidence="1 2">40</strain>
    </source>
</reference>
<sequence>MKNTHLGSSFDDFLDEEALRAETEAAAIKRVIAYQIEMEMKKAKLTKSAMAEKMHTSRSALDRLLDPTNVSITLQTLESAALALGKNLKVELA</sequence>
<dbReference type="Proteomes" id="UP000242219">
    <property type="component" value="Unassembled WGS sequence"/>
</dbReference>
<proteinExistence type="predicted"/>
<dbReference type="GO" id="GO:0003677">
    <property type="term" value="F:DNA binding"/>
    <property type="evidence" value="ECO:0007669"/>
    <property type="project" value="InterPro"/>
</dbReference>
<evidence type="ECO:0000313" key="2">
    <source>
        <dbReference type="Proteomes" id="UP000242219"/>
    </source>
</evidence>
<gene>
    <name evidence="1" type="ORF">BIY37_06050</name>
</gene>
<dbReference type="EMBL" id="MJUW02000071">
    <property type="protein sequence ID" value="OQD45873.1"/>
    <property type="molecule type" value="Genomic_DNA"/>
</dbReference>
<dbReference type="AlphaFoldDB" id="A0A1V6M0F2"/>
<organism evidence="1 2">
    <name type="scientific">Candidatus Brocadia sapporoensis</name>
    <dbReference type="NCBI Taxonomy" id="392547"/>
    <lineage>
        <taxon>Bacteria</taxon>
        <taxon>Pseudomonadati</taxon>
        <taxon>Planctomycetota</taxon>
        <taxon>Candidatus Brocadiia</taxon>
        <taxon>Candidatus Brocadiales</taxon>
        <taxon>Candidatus Brocadiaceae</taxon>
        <taxon>Candidatus Brocadia</taxon>
    </lineage>
</organism>
<keyword evidence="2" id="KW-1185">Reference proteome</keyword>
<evidence type="ECO:0000313" key="1">
    <source>
        <dbReference type="EMBL" id="OQD45873.1"/>
    </source>
</evidence>